<dbReference type="AlphaFoldDB" id="A0A248U917"/>
<proteinExistence type="predicted"/>
<dbReference type="KEGG" id="och:CES85_5847"/>
<name>A0A248U917_9HYPH</name>
<organism evidence="1">
    <name type="scientific">Ochrobactrum quorumnocens</name>
    <dbReference type="NCBI Taxonomy" id="271865"/>
    <lineage>
        <taxon>Bacteria</taxon>
        <taxon>Pseudomonadati</taxon>
        <taxon>Pseudomonadota</taxon>
        <taxon>Alphaproteobacteria</taxon>
        <taxon>Hyphomicrobiales</taxon>
        <taxon>Brucellaceae</taxon>
        <taxon>Brucella/Ochrobactrum group</taxon>
        <taxon>Ochrobactrum</taxon>
    </lineage>
</organism>
<keyword evidence="1" id="KW-0614">Plasmid</keyword>
<dbReference type="EMBL" id="CP022602">
    <property type="protein sequence ID" value="ASV83020.1"/>
    <property type="molecule type" value="Genomic_DNA"/>
</dbReference>
<sequence length="59" mass="6501">MEYADSYRTVDMETEPLMAGQAVQLQSFIAAARGGAEPSGSPGLFTVVIEWRLENSEHR</sequence>
<accession>A0A248U917</accession>
<gene>
    <name evidence="1" type="ORF">CES85_5847</name>
</gene>
<dbReference type="Proteomes" id="UP000215256">
    <property type="component" value="Plasmid unnamed2"/>
</dbReference>
<evidence type="ECO:0000313" key="1">
    <source>
        <dbReference type="EMBL" id="ASV83020.1"/>
    </source>
</evidence>
<reference evidence="1" key="1">
    <citation type="submission" date="2017-07" db="EMBL/GenBank/DDBJ databases">
        <title>Phylogenetic study on the rhizospheric bacterium Ochrobactrum sp. A44.</title>
        <authorList>
            <person name="Krzyzanowska D.M."/>
            <person name="Ossowicki A."/>
            <person name="Rajewska M."/>
            <person name="Maciag T."/>
            <person name="Kaczynski Z."/>
            <person name="Czerwicka M."/>
            <person name="Jafra S."/>
        </authorList>
    </citation>
    <scope>NUCLEOTIDE SEQUENCE [LARGE SCALE GENOMIC DNA]</scope>
    <source>
        <strain evidence="1">A44</strain>
        <plasmid evidence="1">unnamed2</plasmid>
    </source>
</reference>
<geneLocation type="plasmid" evidence="1">
    <name>unnamed2</name>
</geneLocation>
<protein>
    <submittedName>
        <fullName evidence="1">Uncharacterized protein</fullName>
    </submittedName>
</protein>